<reference evidence="1 2" key="1">
    <citation type="submission" date="2023-06" db="EMBL/GenBank/DDBJ databases">
        <title>The Gram-positive Non-spore-bearing Anaerobic Bacilli of Human Feces.</title>
        <authorList>
            <person name="Eggerth A.H."/>
        </authorList>
    </citation>
    <scope>NUCLEOTIDE SEQUENCE [LARGE SCALE GENOMIC DNA]</scope>
    <source>
        <strain evidence="1 2">CBA3108</strain>
    </source>
</reference>
<gene>
    <name evidence="1" type="ORF">O6R08_08180</name>
</gene>
<proteinExistence type="predicted"/>
<sequence>MTATGNTTDDATSDPQPSDRIAAALSQRSSSLARRILGGAGMATVVAHEMISADTHPDIWTCDLQAHGVTASGRFVVAMRPHPAQAICQIPAGIATDVRMEISKDSPEPGIRLLTATLHVLGTLTWLSAGQIDHLLATDVLPREVSMITAFDDGLVGVIEPRQGILHDSMGSTEVDIPTLIADTPHDEVFPTIEDEFSALDVVASLGDFHLSQLCDAVRRETLAGHHCWSRTTHHACPHTVGRVFCADIDRTGLTLMYVNPDQTGAVFIPLDQDATSLSELEAAVAQLPLNSGPVRPTRV</sequence>
<keyword evidence="2" id="KW-1185">Reference proteome</keyword>
<dbReference type="EMBL" id="CP115668">
    <property type="protein sequence ID" value="WCC79486.1"/>
    <property type="molecule type" value="Genomic_DNA"/>
</dbReference>
<name>A0ABY7QWV4_9ACTN</name>
<accession>A0ABY7QWV4</accession>
<evidence type="ECO:0000313" key="1">
    <source>
        <dbReference type="EMBL" id="WCC79486.1"/>
    </source>
</evidence>
<organism evidence="1 2">
    <name type="scientific">Cutibacterium equinum</name>
    <dbReference type="NCBI Taxonomy" id="3016342"/>
    <lineage>
        <taxon>Bacteria</taxon>
        <taxon>Bacillati</taxon>
        <taxon>Actinomycetota</taxon>
        <taxon>Actinomycetes</taxon>
        <taxon>Propionibacteriales</taxon>
        <taxon>Propionibacteriaceae</taxon>
        <taxon>Cutibacterium</taxon>
    </lineage>
</organism>
<evidence type="ECO:0008006" key="3">
    <source>
        <dbReference type="Google" id="ProtNLM"/>
    </source>
</evidence>
<protein>
    <recommendedName>
        <fullName evidence="3">ESX secretion-associated protein EspG</fullName>
    </recommendedName>
</protein>
<dbReference type="Proteomes" id="UP001212097">
    <property type="component" value="Chromosome"/>
</dbReference>
<dbReference type="RefSeq" id="WP_271417686.1">
    <property type="nucleotide sequence ID" value="NZ_CP115668.1"/>
</dbReference>
<evidence type="ECO:0000313" key="2">
    <source>
        <dbReference type="Proteomes" id="UP001212097"/>
    </source>
</evidence>